<evidence type="ECO:0000259" key="1">
    <source>
        <dbReference type="Pfam" id="PF01738"/>
    </source>
</evidence>
<dbReference type="Gene3D" id="3.40.50.1820">
    <property type="entry name" value="alpha/beta hydrolase"/>
    <property type="match status" value="1"/>
</dbReference>
<accession>A0A9D7XHB6</accession>
<sequence length="259" mass="28652">MKFESIVMIFTFNVLMMMGLSAQLNKVSYSDSKQKLNGLSGVPKSNGKSKSGVLILPAWMGIDDHARDVAKQLSDLGYYTFVADIYGEGNYPQNQKEAGERAGYYKNNVDAYINRIQLALDQLVKSGADAFQIVIIGYCFGGTGALNAARENLKVKGVVSFHGGLGKDLSRVVHPIKPKVLVCHGANDSFVPDEQIKQFQNEMKQANADWQMIYYADAVHAFTDPTAGSDPSKGVAYNEKADKRSWKLMLQFLDELFNK</sequence>
<organism evidence="2 3">
    <name type="scientific">Candidatus Defluviibacterium haderslevense</name>
    <dbReference type="NCBI Taxonomy" id="2981993"/>
    <lineage>
        <taxon>Bacteria</taxon>
        <taxon>Pseudomonadati</taxon>
        <taxon>Bacteroidota</taxon>
        <taxon>Saprospiria</taxon>
        <taxon>Saprospirales</taxon>
        <taxon>Saprospiraceae</taxon>
        <taxon>Candidatus Defluviibacterium</taxon>
    </lineage>
</organism>
<dbReference type="EMBL" id="JADKFW010000005">
    <property type="protein sequence ID" value="MBK9717657.1"/>
    <property type="molecule type" value="Genomic_DNA"/>
</dbReference>
<evidence type="ECO:0000313" key="3">
    <source>
        <dbReference type="Proteomes" id="UP000808349"/>
    </source>
</evidence>
<comment type="caution">
    <text evidence="2">The sequence shown here is derived from an EMBL/GenBank/DDBJ whole genome shotgun (WGS) entry which is preliminary data.</text>
</comment>
<name>A0A9D7XHB6_9BACT</name>
<dbReference type="Proteomes" id="UP000808349">
    <property type="component" value="Unassembled WGS sequence"/>
</dbReference>
<feature type="domain" description="Dienelactone hydrolase" evidence="1">
    <location>
        <begin position="39"/>
        <end position="255"/>
    </location>
</feature>
<reference evidence="2 3" key="1">
    <citation type="submission" date="2020-10" db="EMBL/GenBank/DDBJ databases">
        <title>Connecting structure to function with the recovery of over 1000 high-quality activated sludge metagenome-assembled genomes encoding full-length rRNA genes using long-read sequencing.</title>
        <authorList>
            <person name="Singleton C.M."/>
            <person name="Petriglieri F."/>
            <person name="Kristensen J.M."/>
            <person name="Kirkegaard R.H."/>
            <person name="Michaelsen T.Y."/>
            <person name="Andersen M.H."/>
            <person name="Karst S.M."/>
            <person name="Dueholm M.S."/>
            <person name="Nielsen P.H."/>
            <person name="Albertsen M."/>
        </authorList>
    </citation>
    <scope>NUCLEOTIDE SEQUENCE [LARGE SCALE GENOMIC DNA]</scope>
    <source>
        <strain evidence="2">Ribe_18-Q3-R11-54_BAT3C.373</strain>
    </source>
</reference>
<protein>
    <submittedName>
        <fullName evidence="2">Dienelactone hydrolase family protein</fullName>
    </submittedName>
</protein>
<dbReference type="InterPro" id="IPR029058">
    <property type="entry name" value="AB_hydrolase_fold"/>
</dbReference>
<proteinExistence type="predicted"/>
<keyword evidence="2" id="KW-0378">Hydrolase</keyword>
<dbReference type="PANTHER" id="PTHR22946:SF0">
    <property type="entry name" value="DIENELACTONE HYDROLASE DOMAIN-CONTAINING PROTEIN"/>
    <property type="match status" value="1"/>
</dbReference>
<gene>
    <name evidence="2" type="ORF">IPO85_09115</name>
</gene>
<evidence type="ECO:0000313" key="2">
    <source>
        <dbReference type="EMBL" id="MBK9717657.1"/>
    </source>
</evidence>
<dbReference type="InterPro" id="IPR002925">
    <property type="entry name" value="Dienelactn_hydro"/>
</dbReference>
<dbReference type="PANTHER" id="PTHR22946">
    <property type="entry name" value="DIENELACTONE HYDROLASE DOMAIN-CONTAINING PROTEIN-RELATED"/>
    <property type="match status" value="1"/>
</dbReference>
<dbReference type="GO" id="GO:0016787">
    <property type="term" value="F:hydrolase activity"/>
    <property type="evidence" value="ECO:0007669"/>
    <property type="project" value="UniProtKB-KW"/>
</dbReference>
<dbReference type="Pfam" id="PF01738">
    <property type="entry name" value="DLH"/>
    <property type="match status" value="1"/>
</dbReference>
<dbReference type="InterPro" id="IPR050261">
    <property type="entry name" value="FrsA_esterase"/>
</dbReference>
<dbReference type="SUPFAM" id="SSF53474">
    <property type="entry name" value="alpha/beta-Hydrolases"/>
    <property type="match status" value="1"/>
</dbReference>
<dbReference type="AlphaFoldDB" id="A0A9D7XHB6"/>